<dbReference type="Pfam" id="PF14525">
    <property type="entry name" value="AraC_binding_2"/>
    <property type="match status" value="1"/>
</dbReference>
<evidence type="ECO:0000256" key="2">
    <source>
        <dbReference type="ARBA" id="ARBA00023125"/>
    </source>
</evidence>
<dbReference type="InterPro" id="IPR035418">
    <property type="entry name" value="AraC-bd_2"/>
</dbReference>
<protein>
    <submittedName>
        <fullName evidence="5">AraC-like DNA-binding protein</fullName>
    </submittedName>
</protein>
<evidence type="ECO:0000313" key="6">
    <source>
        <dbReference type="Proteomes" id="UP000517916"/>
    </source>
</evidence>
<dbReference type="Proteomes" id="UP000517916">
    <property type="component" value="Unassembled WGS sequence"/>
</dbReference>
<keyword evidence="3" id="KW-0804">Transcription</keyword>
<dbReference type="Gene3D" id="1.10.10.60">
    <property type="entry name" value="Homeodomain-like"/>
    <property type="match status" value="1"/>
</dbReference>
<dbReference type="InterPro" id="IPR050204">
    <property type="entry name" value="AraC_XylS_family_regulators"/>
</dbReference>
<evidence type="ECO:0000256" key="1">
    <source>
        <dbReference type="ARBA" id="ARBA00023015"/>
    </source>
</evidence>
<dbReference type="InterPro" id="IPR018060">
    <property type="entry name" value="HTH_AraC"/>
</dbReference>
<dbReference type="Pfam" id="PF12833">
    <property type="entry name" value="HTH_18"/>
    <property type="match status" value="1"/>
</dbReference>
<evidence type="ECO:0000313" key="5">
    <source>
        <dbReference type="EMBL" id="MBA8928499.1"/>
    </source>
</evidence>
<organism evidence="5 6">
    <name type="scientific">Kutzneria viridogrisea</name>
    <dbReference type="NCBI Taxonomy" id="47990"/>
    <lineage>
        <taxon>Bacteria</taxon>
        <taxon>Bacillati</taxon>
        <taxon>Actinomycetota</taxon>
        <taxon>Actinomycetes</taxon>
        <taxon>Pseudonocardiales</taxon>
        <taxon>Pseudonocardiaceae</taxon>
        <taxon>Kutzneria</taxon>
    </lineage>
</organism>
<accession>A0ABR6BNM6</accession>
<dbReference type="PROSITE" id="PS01124">
    <property type="entry name" value="HTH_ARAC_FAMILY_2"/>
    <property type="match status" value="1"/>
</dbReference>
<keyword evidence="2" id="KW-0238">DNA-binding</keyword>
<dbReference type="InterPro" id="IPR009057">
    <property type="entry name" value="Homeodomain-like_sf"/>
</dbReference>
<keyword evidence="1" id="KW-0805">Transcription regulation</keyword>
<keyword evidence="6" id="KW-1185">Reference proteome</keyword>
<gene>
    <name evidence="5" type="ORF">BC739_005716</name>
</gene>
<dbReference type="RefSeq" id="WP_025356426.1">
    <property type="nucleotide sequence ID" value="NZ_BAAABQ010000073.1"/>
</dbReference>
<reference evidence="5 6" key="1">
    <citation type="submission" date="2020-08" db="EMBL/GenBank/DDBJ databases">
        <title>Genomic Encyclopedia of Archaeal and Bacterial Type Strains, Phase II (KMG-II): from individual species to whole genera.</title>
        <authorList>
            <person name="Goeker M."/>
        </authorList>
    </citation>
    <scope>NUCLEOTIDE SEQUENCE [LARGE SCALE GENOMIC DNA]</scope>
    <source>
        <strain evidence="5 6">DSM 43850</strain>
    </source>
</reference>
<evidence type="ECO:0000259" key="4">
    <source>
        <dbReference type="PROSITE" id="PS01124"/>
    </source>
</evidence>
<proteinExistence type="predicted"/>
<evidence type="ECO:0000256" key="3">
    <source>
        <dbReference type="ARBA" id="ARBA00023163"/>
    </source>
</evidence>
<dbReference type="PANTHER" id="PTHR46796:SF6">
    <property type="entry name" value="ARAC SUBFAMILY"/>
    <property type="match status" value="1"/>
</dbReference>
<name>A0ABR6BNM6_9PSEU</name>
<dbReference type="PANTHER" id="PTHR46796">
    <property type="entry name" value="HTH-TYPE TRANSCRIPTIONAL ACTIVATOR RHAS-RELATED"/>
    <property type="match status" value="1"/>
</dbReference>
<dbReference type="EMBL" id="JACJID010000004">
    <property type="protein sequence ID" value="MBA8928499.1"/>
    <property type="molecule type" value="Genomic_DNA"/>
</dbReference>
<dbReference type="SMART" id="SM00342">
    <property type="entry name" value="HTH_ARAC"/>
    <property type="match status" value="1"/>
</dbReference>
<sequence>MPSADRRFHLAPTSDLEALEAAASASCGTQRVVPGEPSRTLCELRAVTVGGLQVVNVVAPPLLVQRTRRFIDQDDRDTYKVVLMVGGEVTLDQQRRWGAVAPGQFVLYDTSTPYEINFRTALRQVIVAIPKSRLCLPAEALRDRLAVPITATSGLRRLVGGFLNGLAEELDDAEQDGGQHLADALIGMLGMTVASAQVDSPSGSTMLERVLAYLEMNLGDPELSVESVARAHHVSVRHLHRLFAEREDTPSAYIRQRRLERMRSDLANPQLNEHTVLAIAARWGLTDPAHVSRLFRAAYGIPPKVYRKLVQSQQVRTIA</sequence>
<dbReference type="SUPFAM" id="SSF46689">
    <property type="entry name" value="Homeodomain-like"/>
    <property type="match status" value="2"/>
</dbReference>
<feature type="domain" description="HTH araC/xylS-type" evidence="4">
    <location>
        <begin position="208"/>
        <end position="309"/>
    </location>
</feature>
<comment type="caution">
    <text evidence="5">The sequence shown here is derived from an EMBL/GenBank/DDBJ whole genome shotgun (WGS) entry which is preliminary data.</text>
</comment>